<reference evidence="12 13" key="1">
    <citation type="submission" date="2024-06" db="EMBL/GenBank/DDBJ databases">
        <title>Genomic Encyclopedia of Type Strains, Phase IV (KMG-IV): sequencing the most valuable type-strain genomes for metagenomic binning, comparative biology and taxonomic classification.</title>
        <authorList>
            <person name="Goeker M."/>
        </authorList>
    </citation>
    <scope>NUCLEOTIDE SEQUENCE [LARGE SCALE GENOMIC DNA]</scope>
    <source>
        <strain evidence="12 13">DSM 29780</strain>
    </source>
</reference>
<dbReference type="GO" id="GO:0016740">
    <property type="term" value="F:transferase activity"/>
    <property type="evidence" value="ECO:0007669"/>
    <property type="project" value="UniProtKB-KW"/>
</dbReference>
<dbReference type="Pfam" id="PF01636">
    <property type="entry name" value="APH"/>
    <property type="match status" value="1"/>
</dbReference>
<keyword evidence="9" id="KW-0460">Magnesium</keyword>
<evidence type="ECO:0000256" key="7">
    <source>
        <dbReference type="ARBA" id="ARBA00022741"/>
    </source>
</evidence>
<dbReference type="Gene3D" id="3.30.200.20">
    <property type="entry name" value="Phosphorylase Kinase, domain 1"/>
    <property type="match status" value="1"/>
</dbReference>
<dbReference type="PIRSF" id="PIRSF036599">
    <property type="entry name" value="AtpPhos"/>
    <property type="match status" value="1"/>
</dbReference>
<keyword evidence="8" id="KW-0067">ATP-binding</keyword>
<dbReference type="Gene3D" id="3.40.50.300">
    <property type="entry name" value="P-loop containing nucleotide triphosphate hydrolases"/>
    <property type="match status" value="1"/>
</dbReference>
<name>A0ABV2J5Q6_9HYPH</name>
<dbReference type="Gene3D" id="3.90.1200.10">
    <property type="match status" value="1"/>
</dbReference>
<comment type="similarity">
    <text evidence="2">Belongs to the TsaE family.</text>
</comment>
<comment type="subcellular location">
    <subcellularLocation>
        <location evidence="1">Cytoplasm</location>
    </subcellularLocation>
</comment>
<evidence type="ECO:0000256" key="6">
    <source>
        <dbReference type="ARBA" id="ARBA00022723"/>
    </source>
</evidence>
<dbReference type="InterPro" id="IPR012180">
    <property type="entry name" value="Bifunc_ATPase/PTrfase"/>
</dbReference>
<dbReference type="InterPro" id="IPR003442">
    <property type="entry name" value="T6A_TsaE"/>
</dbReference>
<keyword evidence="12" id="KW-0808">Transferase</keyword>
<evidence type="ECO:0000313" key="13">
    <source>
        <dbReference type="Proteomes" id="UP001549047"/>
    </source>
</evidence>
<keyword evidence="6" id="KW-0479">Metal-binding</keyword>
<evidence type="ECO:0000256" key="9">
    <source>
        <dbReference type="ARBA" id="ARBA00022842"/>
    </source>
</evidence>
<dbReference type="SUPFAM" id="SSF52540">
    <property type="entry name" value="P-loop containing nucleoside triphosphate hydrolases"/>
    <property type="match status" value="1"/>
</dbReference>
<proteinExistence type="inferred from homology"/>
<evidence type="ECO:0000256" key="1">
    <source>
        <dbReference type="ARBA" id="ARBA00004496"/>
    </source>
</evidence>
<protein>
    <recommendedName>
        <fullName evidence="3">tRNA threonylcarbamoyladenosine biosynthesis protein TsaE</fullName>
    </recommendedName>
    <alternativeName>
        <fullName evidence="10">t(6)A37 threonylcarbamoyladenosine biosynthesis protein TsaE</fullName>
    </alternativeName>
</protein>
<keyword evidence="4" id="KW-0963">Cytoplasm</keyword>
<evidence type="ECO:0000256" key="4">
    <source>
        <dbReference type="ARBA" id="ARBA00022490"/>
    </source>
</evidence>
<dbReference type="SUPFAM" id="SSF56112">
    <property type="entry name" value="Protein kinase-like (PK-like)"/>
    <property type="match status" value="1"/>
</dbReference>
<dbReference type="Proteomes" id="UP001549047">
    <property type="component" value="Unassembled WGS sequence"/>
</dbReference>
<evidence type="ECO:0000256" key="5">
    <source>
        <dbReference type="ARBA" id="ARBA00022694"/>
    </source>
</evidence>
<dbReference type="Pfam" id="PF02367">
    <property type="entry name" value="TsaE"/>
    <property type="match status" value="1"/>
</dbReference>
<dbReference type="EMBL" id="JBEPMB010000012">
    <property type="protein sequence ID" value="MET3616094.1"/>
    <property type="molecule type" value="Genomic_DNA"/>
</dbReference>
<keyword evidence="13" id="KW-1185">Reference proteome</keyword>
<dbReference type="InterPro" id="IPR011009">
    <property type="entry name" value="Kinase-like_dom_sf"/>
</dbReference>
<accession>A0ABV2J5Q6</accession>
<organism evidence="12 13">
    <name type="scientific">Rhizobium aquaticum</name>
    <dbReference type="NCBI Taxonomy" id="1549636"/>
    <lineage>
        <taxon>Bacteria</taxon>
        <taxon>Pseudomonadati</taxon>
        <taxon>Pseudomonadota</taxon>
        <taxon>Alphaproteobacteria</taxon>
        <taxon>Hyphomicrobiales</taxon>
        <taxon>Rhizobiaceae</taxon>
        <taxon>Rhizobium/Agrobacterium group</taxon>
        <taxon>Rhizobium</taxon>
    </lineage>
</organism>
<evidence type="ECO:0000256" key="2">
    <source>
        <dbReference type="ARBA" id="ARBA00007599"/>
    </source>
</evidence>
<evidence type="ECO:0000256" key="8">
    <source>
        <dbReference type="ARBA" id="ARBA00022840"/>
    </source>
</evidence>
<comment type="caution">
    <text evidence="12">The sequence shown here is derived from an EMBL/GenBank/DDBJ whole genome shotgun (WGS) entry which is preliminary data.</text>
</comment>
<evidence type="ECO:0000256" key="10">
    <source>
        <dbReference type="ARBA" id="ARBA00032441"/>
    </source>
</evidence>
<evidence type="ECO:0000259" key="11">
    <source>
        <dbReference type="Pfam" id="PF01636"/>
    </source>
</evidence>
<keyword evidence="5" id="KW-0819">tRNA processing</keyword>
<evidence type="ECO:0000256" key="3">
    <source>
        <dbReference type="ARBA" id="ARBA00019010"/>
    </source>
</evidence>
<feature type="domain" description="Aminoglycoside phosphotransferase" evidence="11">
    <location>
        <begin position="169"/>
        <end position="423"/>
    </location>
</feature>
<keyword evidence="7" id="KW-0547">Nucleotide-binding</keyword>
<dbReference type="NCBIfam" id="TIGR00150">
    <property type="entry name" value="T6A_YjeE"/>
    <property type="match status" value="1"/>
</dbReference>
<dbReference type="PANTHER" id="PTHR33540">
    <property type="entry name" value="TRNA THREONYLCARBAMOYLADENOSINE BIOSYNTHESIS PROTEIN TSAE"/>
    <property type="match status" value="1"/>
</dbReference>
<gene>
    <name evidence="12" type="ORF">ABID16_004443</name>
</gene>
<dbReference type="InterPro" id="IPR002575">
    <property type="entry name" value="Aminoglycoside_PTrfase"/>
</dbReference>
<evidence type="ECO:0000313" key="12">
    <source>
        <dbReference type="EMBL" id="MET3616094.1"/>
    </source>
</evidence>
<sequence>METLSLHLRDEAATLRFGEDLALALVPGLCVALEGDLGAGKSTLARATLRALANDTSLEVPSPTFTLVQVYDLRFPVGHFDLYRIADSSELDELGFDEILETGVCLVEWPDLAGNRLPEDLLRITFENEGAGRRVTITGPEKRLARVRRVLDIRAFLDARGYAEARRSFLTGDSSFRAYERIQTADGRGVVLMDSPARSNGPVIRDGKTYSQLVHLAEDVRPFIAVDRYLRGIGLSAPEIYEADQEQGILLVEDLGNEGVIDGERKPIAERYHEAVLCLAEYHQLPIARDLPIDNQSVHQVPAFDKAALLYEVELLLDWHIPWRRNGEQATAAEREEYLSIWSGLIDEALSGETHLVMRDYHSPNLLWLPEREGFRKIGMIDFQDAIIGPSAYDVVSLVQDARVTVERPLMDDLMETYMQAREAAGPFDRKAFLKNWSIMSAQRACRLNGLWVRLLKRDNMAGYMQHMPRTLWHLEVAFEHEALAPLRNWCLEAGILTRESVPA</sequence>
<dbReference type="InterPro" id="IPR027417">
    <property type="entry name" value="P-loop_NTPase"/>
</dbReference>
<dbReference type="PANTHER" id="PTHR33540:SF2">
    <property type="entry name" value="TRNA THREONYLCARBAMOYLADENOSINE BIOSYNTHESIS PROTEIN TSAE"/>
    <property type="match status" value="1"/>
</dbReference>